<sequence length="240" mass="27326">MSSSSTATPLRPSFHSRVSMVKAPKSDINSLILDYLTMEGYPKAAANFSREANLKPQQDNSFVATRQRILSSIHTGHIEDAITSLNHFNPEILDQDPTLHFALLRLQLVELIRESNRNGSDYKPIIKFAQDQLAPRASTKKDFLNQLEETMVMLFFAPEKMPAAQRKLLSADLRREVAEKVNKAILYQHCRRREAAIRQLVKMRAWAEKNARENEPESMPAVLDLGLLSNGREHDEMDTN</sequence>
<dbReference type="eggNOG" id="KOG2659">
    <property type="taxonomic scope" value="Eukaryota"/>
</dbReference>
<dbReference type="Proteomes" id="UP000016923">
    <property type="component" value="Unassembled WGS sequence"/>
</dbReference>
<dbReference type="PANTHER" id="PTHR12864">
    <property type="entry name" value="RAN BINDING PROTEIN 9-RELATED"/>
    <property type="match status" value="1"/>
</dbReference>
<evidence type="ECO:0000259" key="2">
    <source>
        <dbReference type="PROSITE" id="PS50897"/>
    </source>
</evidence>
<gene>
    <name evidence="3" type="ORF">F503_05847</name>
</gene>
<dbReference type="OrthoDB" id="2415936at2759"/>
<evidence type="ECO:0000313" key="3">
    <source>
        <dbReference type="EMBL" id="EPE10752.1"/>
    </source>
</evidence>
<dbReference type="InterPro" id="IPR050618">
    <property type="entry name" value="Ubq-SigPath_Reg"/>
</dbReference>
<dbReference type="SMART" id="SM00757">
    <property type="entry name" value="CRA"/>
    <property type="match status" value="1"/>
</dbReference>
<dbReference type="InterPro" id="IPR006595">
    <property type="entry name" value="CTLH_C"/>
</dbReference>
<accession>S3CCW8</accession>
<evidence type="ECO:0000313" key="4">
    <source>
        <dbReference type="Proteomes" id="UP000016923"/>
    </source>
</evidence>
<dbReference type="EMBL" id="KE148146">
    <property type="protein sequence ID" value="EPE10752.1"/>
    <property type="molecule type" value="Genomic_DNA"/>
</dbReference>
<dbReference type="HOGENOM" id="CLU_073203_0_0_1"/>
<dbReference type="Pfam" id="PF08513">
    <property type="entry name" value="LisH"/>
    <property type="match status" value="1"/>
</dbReference>
<dbReference type="InterPro" id="IPR013144">
    <property type="entry name" value="CRA_dom"/>
</dbReference>
<organism evidence="3 4">
    <name type="scientific">Ophiostoma piceae (strain UAMH 11346)</name>
    <name type="common">Sap stain fungus</name>
    <dbReference type="NCBI Taxonomy" id="1262450"/>
    <lineage>
        <taxon>Eukaryota</taxon>
        <taxon>Fungi</taxon>
        <taxon>Dikarya</taxon>
        <taxon>Ascomycota</taxon>
        <taxon>Pezizomycotina</taxon>
        <taxon>Sordariomycetes</taxon>
        <taxon>Sordariomycetidae</taxon>
        <taxon>Ophiostomatales</taxon>
        <taxon>Ophiostomataceae</taxon>
        <taxon>Ophiostoma</taxon>
    </lineage>
</organism>
<dbReference type="VEuPathDB" id="FungiDB:F503_05847"/>
<dbReference type="SMART" id="SM00667">
    <property type="entry name" value="LisH"/>
    <property type="match status" value="1"/>
</dbReference>
<dbReference type="SMART" id="SM00668">
    <property type="entry name" value="CTLH"/>
    <property type="match status" value="1"/>
</dbReference>
<evidence type="ECO:0000256" key="1">
    <source>
        <dbReference type="ARBA" id="ARBA00002343"/>
    </source>
</evidence>
<feature type="domain" description="CTLH" evidence="2">
    <location>
        <begin position="62"/>
        <end position="119"/>
    </location>
</feature>
<dbReference type="STRING" id="1262450.S3CCW8"/>
<reference evidence="3 4" key="1">
    <citation type="journal article" date="2013" name="BMC Genomics">
        <title>The genome and transcriptome of the pine saprophyte Ophiostoma piceae, and a comparison with the bark beetle-associated pine pathogen Grosmannia clavigera.</title>
        <authorList>
            <person name="Haridas S."/>
            <person name="Wang Y."/>
            <person name="Lim L."/>
            <person name="Massoumi Alamouti S."/>
            <person name="Jackman S."/>
            <person name="Docking R."/>
            <person name="Robertson G."/>
            <person name="Birol I."/>
            <person name="Bohlmann J."/>
            <person name="Breuil C."/>
        </authorList>
    </citation>
    <scope>NUCLEOTIDE SEQUENCE [LARGE SCALE GENOMIC DNA]</scope>
    <source>
        <strain evidence="3 4">UAMH 11346</strain>
    </source>
</reference>
<name>S3CCW8_OPHP1</name>
<dbReference type="InterPro" id="IPR006594">
    <property type="entry name" value="LisH"/>
</dbReference>
<comment type="function">
    <text evidence="1">Involved in the proteasome-dependent degradation of fructose-1,6-bisphosphatase.</text>
</comment>
<proteinExistence type="predicted"/>
<dbReference type="PROSITE" id="PS50896">
    <property type="entry name" value="LISH"/>
    <property type="match status" value="1"/>
</dbReference>
<dbReference type="PROSITE" id="PS50897">
    <property type="entry name" value="CTLH"/>
    <property type="match status" value="1"/>
</dbReference>
<dbReference type="InterPro" id="IPR024964">
    <property type="entry name" value="CTLH/CRA"/>
</dbReference>
<dbReference type="OMA" id="KMILWAQ"/>
<keyword evidence="4" id="KW-1185">Reference proteome</keyword>
<dbReference type="AlphaFoldDB" id="S3CCW8"/>
<dbReference type="Pfam" id="PF10607">
    <property type="entry name" value="CTLH"/>
    <property type="match status" value="1"/>
</dbReference>
<protein>
    <submittedName>
        <fullName evidence="3">Ctlh domain-containing protein</fullName>
    </submittedName>
</protein>